<dbReference type="HOGENOM" id="CLU_024207_0_0_1"/>
<dbReference type="PANTHER" id="PTHR40788">
    <property type="entry name" value="CLR5 DOMAIN-CONTAINING PROTEIN-RELATED"/>
    <property type="match status" value="1"/>
</dbReference>
<dbReference type="EMBL" id="ABDG02000024">
    <property type="protein sequence ID" value="EHK45335.1"/>
    <property type="molecule type" value="Genomic_DNA"/>
</dbReference>
<keyword evidence="2" id="KW-1185">Reference proteome</keyword>
<dbReference type="AlphaFoldDB" id="G9NWI0"/>
<dbReference type="PANTHER" id="PTHR40788:SF1">
    <property type="entry name" value="IPA PROTEIN"/>
    <property type="match status" value="1"/>
</dbReference>
<reference evidence="1 2" key="1">
    <citation type="journal article" date="2011" name="Genome Biol.">
        <title>Comparative genome sequence analysis underscores mycoparasitism as the ancestral life style of Trichoderma.</title>
        <authorList>
            <person name="Kubicek C.P."/>
            <person name="Herrera-Estrella A."/>
            <person name="Seidl-Seiboth V."/>
            <person name="Martinez D.A."/>
            <person name="Druzhinina I.S."/>
            <person name="Thon M."/>
            <person name="Zeilinger S."/>
            <person name="Casas-Flores S."/>
            <person name="Horwitz B.A."/>
            <person name="Mukherjee P.K."/>
            <person name="Mukherjee M."/>
            <person name="Kredics L."/>
            <person name="Alcaraz L.D."/>
            <person name="Aerts A."/>
            <person name="Antal Z."/>
            <person name="Atanasova L."/>
            <person name="Cervantes-Badillo M.G."/>
            <person name="Challacombe J."/>
            <person name="Chertkov O."/>
            <person name="McCluskey K."/>
            <person name="Coulpier F."/>
            <person name="Deshpande N."/>
            <person name="von Doehren H."/>
            <person name="Ebbole D.J."/>
            <person name="Esquivel-Naranjo E.U."/>
            <person name="Fekete E."/>
            <person name="Flipphi M."/>
            <person name="Glaser F."/>
            <person name="Gomez-Rodriguez E.Y."/>
            <person name="Gruber S."/>
            <person name="Han C."/>
            <person name="Henrissat B."/>
            <person name="Hermosa R."/>
            <person name="Hernandez-Onate M."/>
            <person name="Karaffa L."/>
            <person name="Kosti I."/>
            <person name="Le Crom S."/>
            <person name="Lindquist E."/>
            <person name="Lucas S."/>
            <person name="Luebeck M."/>
            <person name="Luebeck P.S."/>
            <person name="Margeot A."/>
            <person name="Metz B."/>
            <person name="Misra M."/>
            <person name="Nevalainen H."/>
            <person name="Omann M."/>
            <person name="Packer N."/>
            <person name="Perrone G."/>
            <person name="Uresti-Rivera E.E."/>
            <person name="Salamov A."/>
            <person name="Schmoll M."/>
            <person name="Seiboth B."/>
            <person name="Shapiro H."/>
            <person name="Sukno S."/>
            <person name="Tamayo-Ramos J.A."/>
            <person name="Tisch D."/>
            <person name="Wiest A."/>
            <person name="Wilkinson H.H."/>
            <person name="Zhang M."/>
            <person name="Coutinho P.M."/>
            <person name="Kenerley C.M."/>
            <person name="Monte E."/>
            <person name="Baker S.E."/>
            <person name="Grigoriev I.V."/>
        </authorList>
    </citation>
    <scope>NUCLEOTIDE SEQUENCE [LARGE SCALE GENOMIC DNA]</scope>
    <source>
        <strain evidence="2">ATCC 20476 / IMI 206040</strain>
    </source>
</reference>
<proteinExistence type="predicted"/>
<evidence type="ECO:0000313" key="1">
    <source>
        <dbReference type="EMBL" id="EHK45335.1"/>
    </source>
</evidence>
<gene>
    <name evidence="1" type="ORF">TRIATDRAFT_292857</name>
</gene>
<dbReference type="OrthoDB" id="2922289at2759"/>
<evidence type="ECO:0008006" key="3">
    <source>
        <dbReference type="Google" id="ProtNLM"/>
    </source>
</evidence>
<comment type="caution">
    <text evidence="1">The sequence shown here is derived from an EMBL/GenBank/DDBJ whole genome shotgun (WGS) entry which is preliminary data.</text>
</comment>
<evidence type="ECO:0000313" key="2">
    <source>
        <dbReference type="Proteomes" id="UP000005426"/>
    </source>
</evidence>
<dbReference type="Proteomes" id="UP000005426">
    <property type="component" value="Unassembled WGS sequence"/>
</dbReference>
<name>G9NWI0_HYPAI</name>
<organism evidence="1 2">
    <name type="scientific">Hypocrea atroviridis (strain ATCC 20476 / IMI 206040)</name>
    <name type="common">Trichoderma atroviride</name>
    <dbReference type="NCBI Taxonomy" id="452589"/>
    <lineage>
        <taxon>Eukaryota</taxon>
        <taxon>Fungi</taxon>
        <taxon>Dikarya</taxon>
        <taxon>Ascomycota</taxon>
        <taxon>Pezizomycotina</taxon>
        <taxon>Sordariomycetes</taxon>
        <taxon>Hypocreomycetidae</taxon>
        <taxon>Hypocreales</taxon>
        <taxon>Hypocreaceae</taxon>
        <taxon>Trichoderma</taxon>
    </lineage>
</organism>
<dbReference type="STRING" id="452589.G9NWI0"/>
<accession>G9NWI0</accession>
<dbReference type="eggNOG" id="ENOG502QUCG">
    <property type="taxonomic scope" value="Eukaryota"/>
</dbReference>
<sequence>MNPSQSVTTLKALHSDLASKYTTHVSEIEAIWKSLSKDQRVAFFQNGATDDEASKQFLDASLGIVYNIVPEFKLQDISNKPEFLLGHLKHRGTTSLFHQYRHGAHGQLGDRNVIIEMARDSQDRHVDPLKLSLALFGDMPYGHFIDFEPTSNFNEQLAVFKPVMLAGFCVPRSIGEMILKRQLLIIQKLNILLYNILYSSSQLRQEIERPKRYEQAPSAALSKLSIQERPKKLALSDLVSSAQDQKDTFEEFLRLLSADQDMLAHAMSIWFVSRPETIMDDTCGHLPAFSNNNINGAIFDSVHHTIKGATVWNYMCRLLHLLKDSTTDKMYRSFILQETSNLCHLEYSRAQAQFTRHVQTGVGAKYFKRIANSYDSAGNAKTKMKIQPQELTRADPHLHYILRLCQSQTNASKAVEWIKRLSNLYQSHPIEREALAGREVDSLEYLTAVSTFIQDLAPVISMPAFSRKKAQTFVLRFQELDVELNKLRNEVNLNVIWKPKQDLLGPEMASEILAELDQFVIGKTGSKMRFLYQDLMEDCLADLEHQYQATKAKLKNVDYVPLPAAAPQSADERMEQRKVKEKTRPCQSTILDIQPVSQVFSTLFNKSEARGSINWAAFEGAMAELGFSVTPKYGSAYTFSPPESMNVKKCFTIHRPHRCRIEGYLIPIFARRLTRTYGWSEGTFQAI</sequence>
<dbReference type="OMA" id="YKFIPEW"/>
<protein>
    <recommendedName>
        <fullName evidence="3">Ipa protein</fullName>
    </recommendedName>
</protein>